<dbReference type="AlphaFoldDB" id="A0AAV7K896"/>
<dbReference type="Proteomes" id="UP001165289">
    <property type="component" value="Unassembled WGS sequence"/>
</dbReference>
<dbReference type="Pfam" id="PF00856">
    <property type="entry name" value="SET"/>
    <property type="match status" value="1"/>
</dbReference>
<dbReference type="PANTHER" id="PTHR47643:SF2">
    <property type="entry name" value="TPR DOMAIN PROTEIN (AFU_ORTHOLOGUE AFUA_5G12710)"/>
    <property type="match status" value="1"/>
</dbReference>
<dbReference type="Gene3D" id="2.170.270.10">
    <property type="entry name" value="SET domain"/>
    <property type="match status" value="1"/>
</dbReference>
<evidence type="ECO:0000313" key="3">
    <source>
        <dbReference type="Proteomes" id="UP001165289"/>
    </source>
</evidence>
<dbReference type="Gene3D" id="1.25.40.10">
    <property type="entry name" value="Tetratricopeptide repeat domain"/>
    <property type="match status" value="1"/>
</dbReference>
<dbReference type="SUPFAM" id="SSF82199">
    <property type="entry name" value="SET domain"/>
    <property type="match status" value="1"/>
</dbReference>
<evidence type="ECO:0000313" key="2">
    <source>
        <dbReference type="EMBL" id="KAI6657546.1"/>
    </source>
</evidence>
<accession>A0AAV7K896</accession>
<organism evidence="2 3">
    <name type="scientific">Oopsacas minuta</name>
    <dbReference type="NCBI Taxonomy" id="111878"/>
    <lineage>
        <taxon>Eukaryota</taxon>
        <taxon>Metazoa</taxon>
        <taxon>Porifera</taxon>
        <taxon>Hexactinellida</taxon>
        <taxon>Hexasterophora</taxon>
        <taxon>Lyssacinosida</taxon>
        <taxon>Leucopsacidae</taxon>
        <taxon>Oopsacas</taxon>
    </lineage>
</organism>
<dbReference type="InterPro" id="IPR011990">
    <property type="entry name" value="TPR-like_helical_dom_sf"/>
</dbReference>
<dbReference type="InterPro" id="IPR046341">
    <property type="entry name" value="SET_dom_sf"/>
</dbReference>
<evidence type="ECO:0000259" key="1">
    <source>
        <dbReference type="PROSITE" id="PS50280"/>
    </source>
</evidence>
<reference evidence="2 3" key="1">
    <citation type="journal article" date="2023" name="BMC Biol.">
        <title>The compact genome of the sponge Oopsacas minuta (Hexactinellida) is lacking key metazoan core genes.</title>
        <authorList>
            <person name="Santini S."/>
            <person name="Schenkelaars Q."/>
            <person name="Jourda C."/>
            <person name="Duchesne M."/>
            <person name="Belahbib H."/>
            <person name="Rocher C."/>
            <person name="Selva M."/>
            <person name="Riesgo A."/>
            <person name="Vervoort M."/>
            <person name="Leys S.P."/>
            <person name="Kodjabachian L."/>
            <person name="Le Bivic A."/>
            <person name="Borchiellini C."/>
            <person name="Claverie J.M."/>
            <person name="Renard E."/>
        </authorList>
    </citation>
    <scope>NUCLEOTIDE SEQUENCE [LARGE SCALE GENOMIC DNA]</scope>
    <source>
        <strain evidence="2">SPO-2</strain>
    </source>
</reference>
<protein>
    <submittedName>
        <fullName evidence="2">TPR domain-containing protein</fullName>
    </submittedName>
</protein>
<name>A0AAV7K896_9METZ</name>
<dbReference type="InterPro" id="IPR019734">
    <property type="entry name" value="TPR_rpt"/>
</dbReference>
<dbReference type="PROSITE" id="PS50280">
    <property type="entry name" value="SET"/>
    <property type="match status" value="1"/>
</dbReference>
<dbReference type="PANTHER" id="PTHR47643">
    <property type="entry name" value="TPR DOMAIN PROTEIN (AFU_ORTHOLOGUE AFUA_5G12710)"/>
    <property type="match status" value="1"/>
</dbReference>
<sequence>MIPSDICQAERQLRQKLTTSFDSPRNKKNIPKNFILRNNHYSKEFLLSNHQTRLINRNLPPVIPFPITCNDAVSSSKMTVFGTQDIKKYENTYTPIKIHDLVPGVVNKKSILYAKAIVESSIMTSLHSVIEDEYGGACKLCVYNLTSEQVKGFCKGVKMAILNPYYKEAKDGMCMIRVDNPMEVILMQPDTPDSPFILPSEHRDRGNELFKENKLSEAVEEYSQAIMGDRRDPFFYSNRSLCYIKLNQFEAALSDAITASNIDPTNSKFNYRAAMAWSGIGNYQRAIEILRELIMREKENALKQTFQDRLRVENLHLAQQNGEIDLKKLDSMVLAGLSVQMADFIGPITLKKSSVTGCADRGLFATRDIRSGEVIHVSKAAVFLGEYKMDYTERIELSSDLSVSAPYQILVNKLTQKMNKSKLFAHRVLNLVEDHKTSPFYTNIELYTDKGYDSVRELDSLEFSIDNIRIIATEKGIGTVLQDGCNMVDSLPIIKEQYLRSGAYKYGLWFIPSLLNHSCLGNIVRIVKGEICVLKVFRDVKAGEELFISKFDGSFNLSLQARIKSLKSLHGYICNCLHCKYESEPNITPLLTQVSTLYTEIKNLWDNYACNSPQLLESPLPVSKYRELVTRAIELADALGLDPRTFCGPLWSGFINLTCIKSAPVSDQLFLCEKIRNYLCELEVYHQLTYWKNYNILCMETFGPSNPKTKEAGFALCRFDNLFKWV</sequence>
<proteinExistence type="predicted"/>
<keyword evidence="3" id="KW-1185">Reference proteome</keyword>
<gene>
    <name evidence="2" type="ORF">LOD99_290</name>
</gene>
<dbReference type="InterPro" id="IPR053209">
    <property type="entry name" value="Gramillin-biosynth_MTr"/>
</dbReference>
<dbReference type="SMART" id="SM00028">
    <property type="entry name" value="TPR"/>
    <property type="match status" value="3"/>
</dbReference>
<feature type="domain" description="SET" evidence="1">
    <location>
        <begin position="346"/>
        <end position="551"/>
    </location>
</feature>
<dbReference type="InterPro" id="IPR001214">
    <property type="entry name" value="SET_dom"/>
</dbReference>
<dbReference type="SUPFAM" id="SSF48452">
    <property type="entry name" value="TPR-like"/>
    <property type="match status" value="1"/>
</dbReference>
<comment type="caution">
    <text evidence="2">The sequence shown here is derived from an EMBL/GenBank/DDBJ whole genome shotgun (WGS) entry which is preliminary data.</text>
</comment>
<dbReference type="EMBL" id="JAKMXF010000111">
    <property type="protein sequence ID" value="KAI6657546.1"/>
    <property type="molecule type" value="Genomic_DNA"/>
</dbReference>